<protein>
    <recommendedName>
        <fullName evidence="2">HTH CENPB-type domain-containing protein</fullName>
    </recommendedName>
</protein>
<keyword evidence="1" id="KW-0238">DNA-binding</keyword>
<sequence>TLSQHYKGRVLMSSFNSLKQKLTIMEEKVLVDFALGCTDHGLPMTYAQLAGYVNQLLEKRIGPDYVPVGQNWTNCFFQRHHKMMQTHWSHPLDSQHDCVLN</sequence>
<dbReference type="OrthoDB" id="3197907at2759"/>
<dbReference type="AlphaFoldDB" id="A0A0C3FTX9"/>
<evidence type="ECO:0000256" key="1">
    <source>
        <dbReference type="ARBA" id="ARBA00023125"/>
    </source>
</evidence>
<dbReference type="PROSITE" id="PS51253">
    <property type="entry name" value="HTH_CENPB"/>
    <property type="match status" value="1"/>
</dbReference>
<proteinExistence type="predicted"/>
<reference evidence="4" key="2">
    <citation type="submission" date="2015-01" db="EMBL/GenBank/DDBJ databases">
        <title>Evolutionary Origins and Diversification of the Mycorrhizal Mutualists.</title>
        <authorList>
            <consortium name="DOE Joint Genome Institute"/>
            <consortium name="Mycorrhizal Genomics Consortium"/>
            <person name="Kohler A."/>
            <person name="Kuo A."/>
            <person name="Nagy L.G."/>
            <person name="Floudas D."/>
            <person name="Copeland A."/>
            <person name="Barry K.W."/>
            <person name="Cichocki N."/>
            <person name="Veneault-Fourrey C."/>
            <person name="LaButti K."/>
            <person name="Lindquist E.A."/>
            <person name="Lipzen A."/>
            <person name="Lundell T."/>
            <person name="Morin E."/>
            <person name="Murat C."/>
            <person name="Riley R."/>
            <person name="Ohm R."/>
            <person name="Sun H."/>
            <person name="Tunlid A."/>
            <person name="Henrissat B."/>
            <person name="Grigoriev I.V."/>
            <person name="Hibbett D.S."/>
            <person name="Martin F."/>
        </authorList>
    </citation>
    <scope>NUCLEOTIDE SEQUENCE [LARGE SCALE GENOMIC DNA]</scope>
    <source>
        <strain evidence="4">F 1598</strain>
    </source>
</reference>
<dbReference type="InParanoid" id="A0A0C3FTX9"/>
<dbReference type="HOGENOM" id="CLU_076148_4_0_1"/>
<dbReference type="GO" id="GO:0003677">
    <property type="term" value="F:DNA binding"/>
    <property type="evidence" value="ECO:0007669"/>
    <property type="project" value="UniProtKB-KW"/>
</dbReference>
<gene>
    <name evidence="3" type="ORF">PILCRDRAFT_53213</name>
</gene>
<dbReference type="EMBL" id="KN832978">
    <property type="protein sequence ID" value="KIM87840.1"/>
    <property type="molecule type" value="Genomic_DNA"/>
</dbReference>
<feature type="domain" description="HTH CENPB-type" evidence="2">
    <location>
        <begin position="14"/>
        <end position="86"/>
    </location>
</feature>
<evidence type="ECO:0000313" key="3">
    <source>
        <dbReference type="EMBL" id="KIM87840.1"/>
    </source>
</evidence>
<dbReference type="Proteomes" id="UP000054166">
    <property type="component" value="Unassembled WGS sequence"/>
</dbReference>
<feature type="non-terminal residue" evidence="3">
    <location>
        <position position="101"/>
    </location>
</feature>
<reference evidence="3 4" key="1">
    <citation type="submission" date="2014-04" db="EMBL/GenBank/DDBJ databases">
        <authorList>
            <consortium name="DOE Joint Genome Institute"/>
            <person name="Kuo A."/>
            <person name="Tarkka M."/>
            <person name="Buscot F."/>
            <person name="Kohler A."/>
            <person name="Nagy L.G."/>
            <person name="Floudas D."/>
            <person name="Copeland A."/>
            <person name="Barry K.W."/>
            <person name="Cichocki N."/>
            <person name="Veneault-Fourrey C."/>
            <person name="LaButti K."/>
            <person name="Lindquist E.A."/>
            <person name="Lipzen A."/>
            <person name="Lundell T."/>
            <person name="Morin E."/>
            <person name="Murat C."/>
            <person name="Sun H."/>
            <person name="Tunlid A."/>
            <person name="Henrissat B."/>
            <person name="Grigoriev I.V."/>
            <person name="Hibbett D.S."/>
            <person name="Martin F."/>
            <person name="Nordberg H.P."/>
            <person name="Cantor M.N."/>
            <person name="Hua S.X."/>
        </authorList>
    </citation>
    <scope>NUCLEOTIDE SEQUENCE [LARGE SCALE GENOMIC DNA]</scope>
    <source>
        <strain evidence="3 4">F 1598</strain>
    </source>
</reference>
<organism evidence="3 4">
    <name type="scientific">Piloderma croceum (strain F 1598)</name>
    <dbReference type="NCBI Taxonomy" id="765440"/>
    <lineage>
        <taxon>Eukaryota</taxon>
        <taxon>Fungi</taxon>
        <taxon>Dikarya</taxon>
        <taxon>Basidiomycota</taxon>
        <taxon>Agaricomycotina</taxon>
        <taxon>Agaricomycetes</taxon>
        <taxon>Agaricomycetidae</taxon>
        <taxon>Atheliales</taxon>
        <taxon>Atheliaceae</taxon>
        <taxon>Piloderma</taxon>
    </lineage>
</organism>
<evidence type="ECO:0000259" key="2">
    <source>
        <dbReference type="PROSITE" id="PS51253"/>
    </source>
</evidence>
<dbReference type="InterPro" id="IPR006600">
    <property type="entry name" value="HTH_CenpB_DNA-bd_dom"/>
</dbReference>
<feature type="non-terminal residue" evidence="3">
    <location>
        <position position="1"/>
    </location>
</feature>
<evidence type="ECO:0000313" key="4">
    <source>
        <dbReference type="Proteomes" id="UP000054166"/>
    </source>
</evidence>
<accession>A0A0C3FTX9</accession>
<keyword evidence="4" id="KW-1185">Reference proteome</keyword>
<name>A0A0C3FTX9_PILCF</name>